<sequence length="139" mass="15634">MRQPPTSGLEGPPTGFLLFFSGLFYFDSLHEPTASTYEPGTADESKEVPKQAPLVYTDMSSSLRARRPKCSISIFVSFYSLLLNTRIIKGRQTLSKVKRHEVYIYIYIYISREALGCEPKARANLRGVGQPRVTPQVLS</sequence>
<gene>
    <name evidence="1" type="ORF">PISMIDRAFT_478070</name>
</gene>
<reference evidence="1 2" key="1">
    <citation type="submission" date="2014-04" db="EMBL/GenBank/DDBJ databases">
        <authorList>
            <consortium name="DOE Joint Genome Institute"/>
            <person name="Kuo A."/>
            <person name="Kohler A."/>
            <person name="Costa M.D."/>
            <person name="Nagy L.G."/>
            <person name="Floudas D."/>
            <person name="Copeland A."/>
            <person name="Barry K.W."/>
            <person name="Cichocki N."/>
            <person name="Veneault-Fourrey C."/>
            <person name="LaButti K."/>
            <person name="Lindquist E.A."/>
            <person name="Lipzen A."/>
            <person name="Lundell T."/>
            <person name="Morin E."/>
            <person name="Murat C."/>
            <person name="Sun H."/>
            <person name="Tunlid A."/>
            <person name="Henrissat B."/>
            <person name="Grigoriev I.V."/>
            <person name="Hibbett D.S."/>
            <person name="Martin F."/>
            <person name="Nordberg H.P."/>
            <person name="Cantor M.N."/>
            <person name="Hua S.X."/>
        </authorList>
    </citation>
    <scope>NUCLEOTIDE SEQUENCE [LARGE SCALE GENOMIC DNA]</scope>
    <source>
        <strain evidence="1 2">441</strain>
    </source>
</reference>
<reference evidence="2" key="2">
    <citation type="submission" date="2015-01" db="EMBL/GenBank/DDBJ databases">
        <title>Evolutionary Origins and Diversification of the Mycorrhizal Mutualists.</title>
        <authorList>
            <consortium name="DOE Joint Genome Institute"/>
            <consortium name="Mycorrhizal Genomics Consortium"/>
            <person name="Kohler A."/>
            <person name="Kuo A."/>
            <person name="Nagy L.G."/>
            <person name="Floudas D."/>
            <person name="Copeland A."/>
            <person name="Barry K.W."/>
            <person name="Cichocki N."/>
            <person name="Veneault-Fourrey C."/>
            <person name="LaButti K."/>
            <person name="Lindquist E.A."/>
            <person name="Lipzen A."/>
            <person name="Lundell T."/>
            <person name="Morin E."/>
            <person name="Murat C."/>
            <person name="Riley R."/>
            <person name="Ohm R."/>
            <person name="Sun H."/>
            <person name="Tunlid A."/>
            <person name="Henrissat B."/>
            <person name="Grigoriev I.V."/>
            <person name="Hibbett D.S."/>
            <person name="Martin F."/>
        </authorList>
    </citation>
    <scope>NUCLEOTIDE SEQUENCE [LARGE SCALE GENOMIC DNA]</scope>
    <source>
        <strain evidence="2">441</strain>
    </source>
</reference>
<organism evidence="1 2">
    <name type="scientific">Pisolithus microcarpus 441</name>
    <dbReference type="NCBI Taxonomy" id="765257"/>
    <lineage>
        <taxon>Eukaryota</taxon>
        <taxon>Fungi</taxon>
        <taxon>Dikarya</taxon>
        <taxon>Basidiomycota</taxon>
        <taxon>Agaricomycotina</taxon>
        <taxon>Agaricomycetes</taxon>
        <taxon>Agaricomycetidae</taxon>
        <taxon>Boletales</taxon>
        <taxon>Sclerodermatineae</taxon>
        <taxon>Pisolithaceae</taxon>
        <taxon>Pisolithus</taxon>
    </lineage>
</organism>
<evidence type="ECO:0000313" key="1">
    <source>
        <dbReference type="EMBL" id="KIK11665.1"/>
    </source>
</evidence>
<evidence type="ECO:0000313" key="2">
    <source>
        <dbReference type="Proteomes" id="UP000054018"/>
    </source>
</evidence>
<dbReference type="HOGENOM" id="CLU_1845886_0_0_1"/>
<protein>
    <submittedName>
        <fullName evidence="1">Uncharacterized protein</fullName>
    </submittedName>
</protein>
<dbReference type="AlphaFoldDB" id="A0A0C9XH73"/>
<accession>A0A0C9XH73</accession>
<proteinExistence type="predicted"/>
<name>A0A0C9XH73_9AGAM</name>
<dbReference type="Proteomes" id="UP000054018">
    <property type="component" value="Unassembled WGS sequence"/>
</dbReference>
<keyword evidence="2" id="KW-1185">Reference proteome</keyword>
<dbReference type="EMBL" id="KN834177">
    <property type="protein sequence ID" value="KIK11665.1"/>
    <property type="molecule type" value="Genomic_DNA"/>
</dbReference>